<keyword evidence="2" id="KW-0808">Transferase</keyword>
<dbReference type="PANTHER" id="PTHR43464">
    <property type="entry name" value="METHYLTRANSFERASE"/>
    <property type="match status" value="1"/>
</dbReference>
<organism evidence="5 6">
    <name type="scientific">Arthroderma benhamiae (strain ATCC MYA-4681 / CBS 112371)</name>
    <name type="common">Trichophyton mentagrophytes</name>
    <dbReference type="NCBI Taxonomy" id="663331"/>
    <lineage>
        <taxon>Eukaryota</taxon>
        <taxon>Fungi</taxon>
        <taxon>Dikarya</taxon>
        <taxon>Ascomycota</taxon>
        <taxon>Pezizomycotina</taxon>
        <taxon>Eurotiomycetes</taxon>
        <taxon>Eurotiomycetidae</taxon>
        <taxon>Onygenales</taxon>
        <taxon>Arthrodermataceae</taxon>
        <taxon>Trichophyton</taxon>
    </lineage>
</organism>
<dbReference type="OMA" id="IEYSITM"/>
<dbReference type="GO" id="GO:0008168">
    <property type="term" value="F:methyltransferase activity"/>
    <property type="evidence" value="ECO:0007669"/>
    <property type="project" value="UniProtKB-KW"/>
</dbReference>
<gene>
    <name evidence="5" type="ORF">ARB_07028</name>
</gene>
<proteinExistence type="predicted"/>
<dbReference type="Proteomes" id="UP000008866">
    <property type="component" value="Unassembled WGS sequence"/>
</dbReference>
<protein>
    <recommendedName>
        <fullName evidence="4">Methyltransferase domain-containing protein</fullName>
    </recommendedName>
</protein>
<dbReference type="SUPFAM" id="SSF53335">
    <property type="entry name" value="S-adenosyl-L-methionine-dependent methyltransferases"/>
    <property type="match status" value="1"/>
</dbReference>
<feature type="domain" description="Methyltransferase" evidence="4">
    <location>
        <begin position="60"/>
        <end position="161"/>
    </location>
</feature>
<evidence type="ECO:0000313" key="5">
    <source>
        <dbReference type="EMBL" id="EFE34077.1"/>
    </source>
</evidence>
<keyword evidence="1" id="KW-0489">Methyltransferase</keyword>
<dbReference type="RefSeq" id="XP_003014466.1">
    <property type="nucleotide sequence ID" value="XM_003014420.1"/>
</dbReference>
<dbReference type="Gene3D" id="3.40.50.150">
    <property type="entry name" value="Vaccinia Virus protein VP39"/>
    <property type="match status" value="1"/>
</dbReference>
<name>D4AS13_ARTBC</name>
<dbReference type="InterPro" id="IPR041698">
    <property type="entry name" value="Methyltransf_25"/>
</dbReference>
<dbReference type="KEGG" id="abe:ARB_07028"/>
<dbReference type="eggNOG" id="ENOG502RZDW">
    <property type="taxonomic scope" value="Eukaryota"/>
</dbReference>
<dbReference type="HOGENOM" id="CLU_061789_0_0_1"/>
<evidence type="ECO:0000256" key="3">
    <source>
        <dbReference type="ARBA" id="ARBA00022691"/>
    </source>
</evidence>
<comment type="caution">
    <text evidence="5">The sequence shown here is derived from an EMBL/GenBank/DDBJ whole genome shotgun (WGS) entry which is preliminary data.</text>
</comment>
<accession>D4AS13</accession>
<evidence type="ECO:0000256" key="2">
    <source>
        <dbReference type="ARBA" id="ARBA00022679"/>
    </source>
</evidence>
<dbReference type="GeneID" id="9520518"/>
<dbReference type="Pfam" id="PF13649">
    <property type="entry name" value="Methyltransf_25"/>
    <property type="match status" value="1"/>
</dbReference>
<evidence type="ECO:0000259" key="4">
    <source>
        <dbReference type="Pfam" id="PF13649"/>
    </source>
</evidence>
<evidence type="ECO:0000256" key="1">
    <source>
        <dbReference type="ARBA" id="ARBA00022603"/>
    </source>
</evidence>
<evidence type="ECO:0000313" key="6">
    <source>
        <dbReference type="Proteomes" id="UP000008866"/>
    </source>
</evidence>
<dbReference type="GO" id="GO:0032259">
    <property type="term" value="P:methylation"/>
    <property type="evidence" value="ECO:0007669"/>
    <property type="project" value="UniProtKB-KW"/>
</dbReference>
<reference evidence="6" key="1">
    <citation type="journal article" date="2011" name="Genome Biol.">
        <title>Comparative and functional genomics provide insights into the pathogenicity of dermatophytic fungi.</title>
        <authorList>
            <person name="Burmester A."/>
            <person name="Shelest E."/>
            <person name="Gloeckner G."/>
            <person name="Heddergott C."/>
            <person name="Schindler S."/>
            <person name="Staib P."/>
            <person name="Heidel A."/>
            <person name="Felder M."/>
            <person name="Petzold A."/>
            <person name="Szafranski K."/>
            <person name="Feuermann M."/>
            <person name="Pedruzzi I."/>
            <person name="Priebe S."/>
            <person name="Groth M."/>
            <person name="Winkler R."/>
            <person name="Li W."/>
            <person name="Kniemeyer O."/>
            <person name="Schroeckh V."/>
            <person name="Hertweck C."/>
            <person name="Hube B."/>
            <person name="White T.C."/>
            <person name="Platzer M."/>
            <person name="Guthke R."/>
            <person name="Heitman J."/>
            <person name="Woestemeyer J."/>
            <person name="Zipfel P.F."/>
            <person name="Monod M."/>
            <person name="Brakhage A.A."/>
        </authorList>
    </citation>
    <scope>NUCLEOTIDE SEQUENCE [LARGE SCALE GENOMIC DNA]</scope>
    <source>
        <strain evidence="6">ATCC MYA-4681 / CBS 112371</strain>
    </source>
</reference>
<keyword evidence="6" id="KW-1185">Reference proteome</keyword>
<dbReference type="AlphaFoldDB" id="D4AS13"/>
<sequence>MDQNQAGMTDTSVVGKWYDQNAILEHNRLMASCIEYSITMRVIKQCLLELATSSGKPIRILDLGGGTGRYAVELAKLGHIVTLSDISQSELDYAAKFAGDSGAILENIVQADARHVRNNEILFRKGHYDLVLCMGPMYHLLEECERLAVLESCSLMTKPEGFVITAFVTKYAHLRDIAQRDPRRLCDESDFYAQYLSTGKYTRNPSNIVSHHIDVGDIRGLFDKLQRNGLANIRLERLVGCEGFLGGGLGATINLNDAETYEAWVDVLARYSMDPHVLGASDHIAAVARRVG</sequence>
<dbReference type="EMBL" id="ABSU01000007">
    <property type="protein sequence ID" value="EFE34077.1"/>
    <property type="molecule type" value="Genomic_DNA"/>
</dbReference>
<dbReference type="InterPro" id="IPR029063">
    <property type="entry name" value="SAM-dependent_MTases_sf"/>
</dbReference>
<dbReference type="PANTHER" id="PTHR43464:SF19">
    <property type="entry name" value="UBIQUINONE BIOSYNTHESIS O-METHYLTRANSFERASE, MITOCHONDRIAL"/>
    <property type="match status" value="1"/>
</dbReference>
<dbReference type="CDD" id="cd02440">
    <property type="entry name" value="AdoMet_MTases"/>
    <property type="match status" value="1"/>
</dbReference>
<keyword evidence="3" id="KW-0949">S-adenosyl-L-methionine</keyword>
<dbReference type="STRING" id="663331.D4AS13"/>